<organism evidence="6 7">
    <name type="scientific">Hondaea fermentalgiana</name>
    <dbReference type="NCBI Taxonomy" id="2315210"/>
    <lineage>
        <taxon>Eukaryota</taxon>
        <taxon>Sar</taxon>
        <taxon>Stramenopiles</taxon>
        <taxon>Bigyra</taxon>
        <taxon>Labyrinthulomycetes</taxon>
        <taxon>Thraustochytrida</taxon>
        <taxon>Thraustochytriidae</taxon>
        <taxon>Hondaea</taxon>
    </lineage>
</organism>
<feature type="compositionally biased region" description="Low complexity" evidence="4">
    <location>
        <begin position="97"/>
        <end position="115"/>
    </location>
</feature>
<feature type="compositionally biased region" description="Acidic residues" evidence="4">
    <location>
        <begin position="339"/>
        <end position="352"/>
    </location>
</feature>
<evidence type="ECO:0000313" key="6">
    <source>
        <dbReference type="EMBL" id="GBG28909.1"/>
    </source>
</evidence>
<feature type="domain" description="Histone chaperone" evidence="5">
    <location>
        <begin position="229"/>
        <end position="263"/>
    </location>
</feature>
<dbReference type="AlphaFoldDB" id="A0A2R5GF15"/>
<dbReference type="SMART" id="SM01082">
    <property type="entry name" value="CHZ"/>
    <property type="match status" value="1"/>
</dbReference>
<comment type="caution">
    <text evidence="6">The sequence shown here is derived from an EMBL/GenBank/DDBJ whole genome shotgun (WGS) entry which is preliminary data.</text>
</comment>
<feature type="compositionally biased region" description="Basic residues" evidence="4">
    <location>
        <begin position="141"/>
        <end position="151"/>
    </location>
</feature>
<feature type="region of interest" description="Disordered" evidence="4">
    <location>
        <begin position="206"/>
        <end position="352"/>
    </location>
</feature>
<feature type="compositionally biased region" description="Acidic residues" evidence="4">
    <location>
        <begin position="116"/>
        <end position="137"/>
    </location>
</feature>
<keyword evidence="7" id="KW-1185">Reference proteome</keyword>
<evidence type="ECO:0000313" key="7">
    <source>
        <dbReference type="Proteomes" id="UP000241890"/>
    </source>
</evidence>
<keyword evidence="2" id="KW-0143">Chaperone</keyword>
<evidence type="ECO:0000256" key="3">
    <source>
        <dbReference type="ARBA" id="ARBA00023242"/>
    </source>
</evidence>
<dbReference type="EMBL" id="BEYU01000049">
    <property type="protein sequence ID" value="GBG28909.1"/>
    <property type="molecule type" value="Genomic_DNA"/>
</dbReference>
<feature type="compositionally biased region" description="Acidic residues" evidence="4">
    <location>
        <begin position="262"/>
        <end position="301"/>
    </location>
</feature>
<comment type="subcellular location">
    <subcellularLocation>
        <location evidence="1">Nucleus</location>
    </subcellularLocation>
</comment>
<sequence length="352" mass="38271">MASAKSDAAAPAPVEDIERGVRKALEDLDDPANVSLKQIRKSVAKDLKVDDAALKAFPKFKEIVMDVFASKNNAASKKDNKKKDSAASHRKRERLSKGSAASNKKAKTKSSSTSSSDEDGEESGGESAASEDSDEVEASSKKKTTLTKKSRGSSDKRSSSPSPPSVSMEMTMMRKFVAAAGLAPAVYRDLPEDEADKLRELRIRAREKGFEFNGQYPKQTDVSRARAKRERSRDLEDIDTSNIISAPRSRRSSRAPRASLIESDDSDADDQDDDDDDVAADEEVADQGNEDDDEDEDEDEAAAAASASDDESDRDKGKGKSKPRKSKKLTKAVLQDAYGSDDDDDDDEDDED</sequence>
<protein>
    <recommendedName>
        <fullName evidence="5">Histone chaperone domain-containing protein</fullName>
    </recommendedName>
</protein>
<evidence type="ECO:0000256" key="4">
    <source>
        <dbReference type="SAM" id="MobiDB-lite"/>
    </source>
</evidence>
<dbReference type="GO" id="GO:0005634">
    <property type="term" value="C:nucleus"/>
    <property type="evidence" value="ECO:0007669"/>
    <property type="project" value="UniProtKB-SubCell"/>
</dbReference>
<evidence type="ECO:0000256" key="2">
    <source>
        <dbReference type="ARBA" id="ARBA00023186"/>
    </source>
</evidence>
<accession>A0A2R5GF15</accession>
<dbReference type="InterPro" id="IPR019098">
    <property type="entry name" value="Histone_chaperone_domain_CHZ"/>
</dbReference>
<dbReference type="InParanoid" id="A0A2R5GF15"/>
<evidence type="ECO:0000256" key="1">
    <source>
        <dbReference type="ARBA" id="ARBA00004123"/>
    </source>
</evidence>
<dbReference type="InterPro" id="IPR037647">
    <property type="entry name" value="HIRIP3"/>
</dbReference>
<gene>
    <name evidence="6" type="ORF">FCC1311_051302</name>
</gene>
<keyword evidence="3" id="KW-0539">Nucleus</keyword>
<feature type="compositionally biased region" description="Basic residues" evidence="4">
    <location>
        <begin position="319"/>
        <end position="330"/>
    </location>
</feature>
<feature type="compositionally biased region" description="Basic and acidic residues" evidence="4">
    <location>
        <begin position="76"/>
        <end position="87"/>
    </location>
</feature>
<name>A0A2R5GF15_9STRA</name>
<feature type="region of interest" description="Disordered" evidence="4">
    <location>
        <begin position="70"/>
        <end position="169"/>
    </location>
</feature>
<dbReference type="OrthoDB" id="514832at2759"/>
<dbReference type="PANTHER" id="PTHR15410">
    <property type="entry name" value="HIRA-INTERACTING PROTEIN 3"/>
    <property type="match status" value="1"/>
</dbReference>
<evidence type="ECO:0000259" key="5">
    <source>
        <dbReference type="SMART" id="SM01082"/>
    </source>
</evidence>
<proteinExistence type="predicted"/>
<reference evidence="6 7" key="1">
    <citation type="submission" date="2017-12" db="EMBL/GenBank/DDBJ databases">
        <title>Sequencing, de novo assembly and annotation of complete genome of a new Thraustochytrid species, strain FCC1311.</title>
        <authorList>
            <person name="Sedici K."/>
            <person name="Godart F."/>
            <person name="Aiese Cigliano R."/>
            <person name="Sanseverino W."/>
            <person name="Barakat M."/>
            <person name="Ortet P."/>
            <person name="Marechal E."/>
            <person name="Cagnac O."/>
            <person name="Amato A."/>
        </authorList>
    </citation>
    <scope>NUCLEOTIDE SEQUENCE [LARGE SCALE GENOMIC DNA]</scope>
</reference>
<dbReference type="Proteomes" id="UP000241890">
    <property type="component" value="Unassembled WGS sequence"/>
</dbReference>
<dbReference type="PANTHER" id="PTHR15410:SF2">
    <property type="entry name" value="HIRA-INTERACTING PROTEIN 3"/>
    <property type="match status" value="1"/>
</dbReference>